<dbReference type="PANTHER" id="PTHR12526">
    <property type="entry name" value="GLYCOSYLTRANSFERASE"/>
    <property type="match status" value="1"/>
</dbReference>
<keyword evidence="3" id="KW-0328">Glycosyltransferase</keyword>
<dbReference type="Proteomes" id="UP000095762">
    <property type="component" value="Unassembled WGS sequence"/>
</dbReference>
<dbReference type="InterPro" id="IPR001296">
    <property type="entry name" value="Glyco_trans_1"/>
</dbReference>
<feature type="domain" description="Glycosyltransferase subfamily 4-like N-terminal" evidence="2">
    <location>
        <begin position="16"/>
        <end position="172"/>
    </location>
</feature>
<feature type="domain" description="Glycosyl transferase family 1" evidence="1">
    <location>
        <begin position="187"/>
        <end position="332"/>
    </location>
</feature>
<dbReference type="SUPFAM" id="SSF53756">
    <property type="entry name" value="UDP-Glycosyltransferase/glycogen phosphorylase"/>
    <property type="match status" value="1"/>
</dbReference>
<dbReference type="InterPro" id="IPR028098">
    <property type="entry name" value="Glyco_trans_4-like_N"/>
</dbReference>
<name>A0A174QB44_9FIRM</name>
<evidence type="ECO:0000259" key="2">
    <source>
        <dbReference type="Pfam" id="PF13439"/>
    </source>
</evidence>
<dbReference type="PANTHER" id="PTHR12526:SF630">
    <property type="entry name" value="GLYCOSYLTRANSFERASE"/>
    <property type="match status" value="1"/>
</dbReference>
<sequence length="364" mass="41318">MQKIKKITFVAPKIAWGGAERVVSVLSSSLADLGYCVDLVLYERETNEYPISKKVNIILLPKNEKNQNKLIYLGKKLLAFRKIIKDGKPDILIPFLPYQVEHTYIASRGLHIPMVVTVRNNPMFDTDSEKQRKHRDWIAKRVEGVFLQTEAQKDYFPESIKNKCFIVPNPINQSIIETDCMVENNIKRLISVGRLEEQKNFSLLIDAFAEIKRIYKDVTLDIYGEGNFRGQLQQKINMMGLHDSVQLCGRTNDIAVTLSKHDLFIMSSNYEGMPNALMEAMGVGLPCISTDCPTGPKELLGANERGILVKPGDKEDLAVAIKYSLENVEEMKQKADLAKSYIVKRFSPSKISEMLVSELEKIIF</sequence>
<dbReference type="Gene3D" id="3.40.50.2000">
    <property type="entry name" value="Glycogen Phosphorylase B"/>
    <property type="match status" value="2"/>
</dbReference>
<dbReference type="AlphaFoldDB" id="A0A174QB44"/>
<dbReference type="Pfam" id="PF13439">
    <property type="entry name" value="Glyco_transf_4"/>
    <property type="match status" value="1"/>
</dbReference>
<protein>
    <submittedName>
        <fullName evidence="3">Mannosylfructose-phosphate synthase</fullName>
        <ecNumber evidence="3">2.4.1.246</ecNumber>
    </submittedName>
</protein>
<dbReference type="RefSeq" id="WP_055059387.1">
    <property type="nucleotide sequence ID" value="NZ_CZBP01000003.1"/>
</dbReference>
<accession>A0A174QB44</accession>
<keyword evidence="3" id="KW-0808">Transferase</keyword>
<evidence type="ECO:0000313" key="4">
    <source>
        <dbReference type="Proteomes" id="UP000095762"/>
    </source>
</evidence>
<proteinExistence type="predicted"/>
<evidence type="ECO:0000259" key="1">
    <source>
        <dbReference type="Pfam" id="PF00534"/>
    </source>
</evidence>
<reference evidence="3 4" key="1">
    <citation type="submission" date="2015-09" db="EMBL/GenBank/DDBJ databases">
        <authorList>
            <consortium name="Pathogen Informatics"/>
        </authorList>
    </citation>
    <scope>NUCLEOTIDE SEQUENCE [LARGE SCALE GENOMIC DNA]</scope>
    <source>
        <strain evidence="3 4">2789STDY5834957</strain>
    </source>
</reference>
<dbReference type="Pfam" id="PF00534">
    <property type="entry name" value="Glycos_transf_1"/>
    <property type="match status" value="1"/>
</dbReference>
<dbReference type="EC" id="2.4.1.246" evidence="3"/>
<evidence type="ECO:0000313" key="3">
    <source>
        <dbReference type="EMBL" id="CUP70423.1"/>
    </source>
</evidence>
<dbReference type="EMBL" id="CZBP01000003">
    <property type="protein sequence ID" value="CUP70423.1"/>
    <property type="molecule type" value="Genomic_DNA"/>
</dbReference>
<organism evidence="3 4">
    <name type="scientific">Blautia obeum</name>
    <dbReference type="NCBI Taxonomy" id="40520"/>
    <lineage>
        <taxon>Bacteria</taxon>
        <taxon>Bacillati</taxon>
        <taxon>Bacillota</taxon>
        <taxon>Clostridia</taxon>
        <taxon>Lachnospirales</taxon>
        <taxon>Lachnospiraceae</taxon>
        <taxon>Blautia</taxon>
    </lineage>
</organism>
<dbReference type="GO" id="GO:0103011">
    <property type="term" value="F:mannosylfructose-phosphate synthase activity"/>
    <property type="evidence" value="ECO:0007669"/>
    <property type="project" value="UniProtKB-EC"/>
</dbReference>
<gene>
    <name evidence="3" type="primary">mfpsA_1</name>
    <name evidence="3" type="ORF">ERS852569_00468</name>
</gene>